<gene>
    <name evidence="7" type="primary">minC</name>
    <name evidence="11" type="ORF">SAMN02745123_02884</name>
</gene>
<comment type="similarity">
    <text evidence="1 7">Belongs to the MinC family.</text>
</comment>
<dbReference type="PANTHER" id="PTHR34108:SF1">
    <property type="entry name" value="SEPTUM SITE-DETERMINING PROTEIN MINC"/>
    <property type="match status" value="1"/>
</dbReference>
<dbReference type="InterPro" id="IPR007874">
    <property type="entry name" value="MinC_N"/>
</dbReference>
<dbReference type="STRING" id="1121421.SAMN02745123_02884"/>
<dbReference type="Proteomes" id="UP000183997">
    <property type="component" value="Unassembled WGS sequence"/>
</dbReference>
<protein>
    <recommendedName>
        <fullName evidence="7">Probable septum site-determining protein MinC</fullName>
    </recommendedName>
</protein>
<evidence type="ECO:0000256" key="7">
    <source>
        <dbReference type="HAMAP-Rule" id="MF_00267"/>
    </source>
</evidence>
<dbReference type="InterPro" id="IPR013033">
    <property type="entry name" value="MinC"/>
</dbReference>
<evidence type="ECO:0000256" key="6">
    <source>
        <dbReference type="ARBA" id="ARBA00046874"/>
    </source>
</evidence>
<reference evidence="12" key="1">
    <citation type="submission" date="2016-11" db="EMBL/GenBank/DDBJ databases">
        <authorList>
            <person name="Varghese N."/>
            <person name="Submissions S."/>
        </authorList>
    </citation>
    <scope>NUCLEOTIDE SEQUENCE [LARGE SCALE GENOMIC DNA]</scope>
    <source>
        <strain evidence="12">DSM 10349</strain>
    </source>
</reference>
<dbReference type="SUPFAM" id="SSF63848">
    <property type="entry name" value="Cell-division inhibitor MinC, C-terminal domain"/>
    <property type="match status" value="1"/>
</dbReference>
<evidence type="ECO:0000313" key="12">
    <source>
        <dbReference type="Proteomes" id="UP000183997"/>
    </source>
</evidence>
<evidence type="ECO:0000256" key="8">
    <source>
        <dbReference type="SAM" id="MobiDB-lite"/>
    </source>
</evidence>
<keyword evidence="4 7" id="KW-0131">Cell cycle</keyword>
<dbReference type="HAMAP" id="MF_00267">
    <property type="entry name" value="MinC"/>
    <property type="match status" value="1"/>
</dbReference>
<keyword evidence="3 7" id="KW-0717">Septation</keyword>
<sequence>MSEAVSIKGTRHGLLILLDKERDFEDIKQNLYKKMDSARGFFKGAEFAFYQEPEENEQKQALEQICMEYGLIHQPDIRTKIISNPSTTSSPETSSVPQQNSIAASEEKSNQTDTLLVKRSLRSGQKVHYPGHVVVLGDIHPGAEVVAYGNVLVMGSCRGVVHAGADGNKYARVVAHRLSPSQLRIGSSIACAPADSLEGAPYPEIAYLSPDSQIIVETYNSRRPAGRSTN</sequence>
<dbReference type="RefSeq" id="WP_072915698.1">
    <property type="nucleotide sequence ID" value="NZ_FRAR01000021.1"/>
</dbReference>
<organism evidence="11 12">
    <name type="scientific">Desulforamulus aeronauticus DSM 10349</name>
    <dbReference type="NCBI Taxonomy" id="1121421"/>
    <lineage>
        <taxon>Bacteria</taxon>
        <taxon>Bacillati</taxon>
        <taxon>Bacillota</taxon>
        <taxon>Clostridia</taxon>
        <taxon>Eubacteriales</taxon>
        <taxon>Peptococcaceae</taxon>
        <taxon>Desulforamulus</taxon>
    </lineage>
</organism>
<dbReference type="Pfam" id="PF05209">
    <property type="entry name" value="MinC_N"/>
    <property type="match status" value="1"/>
</dbReference>
<dbReference type="Pfam" id="PF03775">
    <property type="entry name" value="MinC_C"/>
    <property type="match status" value="1"/>
</dbReference>
<dbReference type="GO" id="GO:0000917">
    <property type="term" value="P:division septum assembly"/>
    <property type="evidence" value="ECO:0007669"/>
    <property type="project" value="UniProtKB-KW"/>
</dbReference>
<feature type="region of interest" description="Disordered" evidence="8">
    <location>
        <begin position="82"/>
        <end position="113"/>
    </location>
</feature>
<dbReference type="EMBL" id="FRAR01000021">
    <property type="protein sequence ID" value="SHK71527.1"/>
    <property type="molecule type" value="Genomic_DNA"/>
</dbReference>
<dbReference type="Gene3D" id="3.30.160.540">
    <property type="match status" value="1"/>
</dbReference>
<dbReference type="InterPro" id="IPR036145">
    <property type="entry name" value="MinC_C_sf"/>
</dbReference>
<feature type="domain" description="Septum formation inhibitor MinC N-terminal" evidence="10">
    <location>
        <begin position="5"/>
        <end position="72"/>
    </location>
</feature>
<dbReference type="Gene3D" id="2.160.20.70">
    <property type="match status" value="1"/>
</dbReference>
<name>A0A1M6UQM9_9FIRM</name>
<keyword evidence="2 7" id="KW-0132">Cell division</keyword>
<dbReference type="GO" id="GO:1901891">
    <property type="term" value="P:regulation of cell septum assembly"/>
    <property type="evidence" value="ECO:0007669"/>
    <property type="project" value="InterPro"/>
</dbReference>
<evidence type="ECO:0000256" key="4">
    <source>
        <dbReference type="ARBA" id="ARBA00023306"/>
    </source>
</evidence>
<evidence type="ECO:0000256" key="2">
    <source>
        <dbReference type="ARBA" id="ARBA00022618"/>
    </source>
</evidence>
<feature type="domain" description="Septum formation inhibitor MinC C-terminal" evidence="9">
    <location>
        <begin position="117"/>
        <end position="216"/>
    </location>
</feature>
<dbReference type="OrthoDB" id="9790810at2"/>
<dbReference type="AlphaFoldDB" id="A0A1M6UQM9"/>
<evidence type="ECO:0000313" key="11">
    <source>
        <dbReference type="EMBL" id="SHK71527.1"/>
    </source>
</evidence>
<evidence type="ECO:0000259" key="9">
    <source>
        <dbReference type="Pfam" id="PF03775"/>
    </source>
</evidence>
<dbReference type="GO" id="GO:0000902">
    <property type="term" value="P:cell morphogenesis"/>
    <property type="evidence" value="ECO:0007669"/>
    <property type="project" value="InterPro"/>
</dbReference>
<evidence type="ECO:0000256" key="3">
    <source>
        <dbReference type="ARBA" id="ARBA00023210"/>
    </source>
</evidence>
<dbReference type="PANTHER" id="PTHR34108">
    <property type="entry name" value="SEPTUM SITE-DETERMINING PROTEIN MINC"/>
    <property type="match status" value="1"/>
</dbReference>
<dbReference type="NCBIfam" id="TIGR01222">
    <property type="entry name" value="minC"/>
    <property type="match status" value="1"/>
</dbReference>
<dbReference type="InterPro" id="IPR016098">
    <property type="entry name" value="CAP/MinC_C"/>
</dbReference>
<evidence type="ECO:0000256" key="1">
    <source>
        <dbReference type="ARBA" id="ARBA00006291"/>
    </source>
</evidence>
<comment type="subunit">
    <text evidence="6 7">Interacts with MinD and FtsZ.</text>
</comment>
<evidence type="ECO:0000259" key="10">
    <source>
        <dbReference type="Pfam" id="PF05209"/>
    </source>
</evidence>
<keyword evidence="12" id="KW-1185">Reference proteome</keyword>
<evidence type="ECO:0000256" key="5">
    <source>
        <dbReference type="ARBA" id="ARBA00025606"/>
    </source>
</evidence>
<feature type="compositionally biased region" description="Low complexity" evidence="8">
    <location>
        <begin position="83"/>
        <end position="97"/>
    </location>
</feature>
<proteinExistence type="inferred from homology"/>
<dbReference type="InterPro" id="IPR005526">
    <property type="entry name" value="Septum_form_inhib_MinC_C"/>
</dbReference>
<accession>A0A1M6UQM9</accession>
<dbReference type="GO" id="GO:0051302">
    <property type="term" value="P:regulation of cell division"/>
    <property type="evidence" value="ECO:0007669"/>
    <property type="project" value="InterPro"/>
</dbReference>
<comment type="function">
    <text evidence="5 7">Cell division inhibitor that blocks the formation of polar Z ring septums. Rapidly oscillates between the poles of the cell to destabilize FtsZ filaments that have formed before they mature into polar Z rings. Prevents FtsZ polymerization.</text>
</comment>